<feature type="compositionally biased region" description="Basic and acidic residues" evidence="1">
    <location>
        <begin position="1"/>
        <end position="15"/>
    </location>
</feature>
<keyword evidence="3" id="KW-1185">Reference proteome</keyword>
<dbReference type="Gene3D" id="3.10.450.50">
    <property type="match status" value="1"/>
</dbReference>
<evidence type="ECO:0000256" key="1">
    <source>
        <dbReference type="SAM" id="MobiDB-lite"/>
    </source>
</evidence>
<name>A0AAV1WK55_LUPLU</name>
<evidence type="ECO:0008006" key="4">
    <source>
        <dbReference type="Google" id="ProtNLM"/>
    </source>
</evidence>
<dbReference type="PANTHER" id="PTHR33703">
    <property type="entry name" value="OS07G0691300 PROTEIN"/>
    <property type="match status" value="1"/>
</dbReference>
<dbReference type="EMBL" id="CAXHTB010000007">
    <property type="protein sequence ID" value="CAL0309647.1"/>
    <property type="molecule type" value="Genomic_DNA"/>
</dbReference>
<proteinExistence type="predicted"/>
<dbReference type="InterPro" id="IPR009798">
    <property type="entry name" value="Wun1-like"/>
</dbReference>
<evidence type="ECO:0000313" key="3">
    <source>
        <dbReference type="Proteomes" id="UP001497480"/>
    </source>
</evidence>
<dbReference type="InterPro" id="IPR032710">
    <property type="entry name" value="NTF2-like_dom_sf"/>
</dbReference>
<accession>A0AAV1WK55</accession>
<organism evidence="2 3">
    <name type="scientific">Lupinus luteus</name>
    <name type="common">European yellow lupine</name>
    <dbReference type="NCBI Taxonomy" id="3873"/>
    <lineage>
        <taxon>Eukaryota</taxon>
        <taxon>Viridiplantae</taxon>
        <taxon>Streptophyta</taxon>
        <taxon>Embryophyta</taxon>
        <taxon>Tracheophyta</taxon>
        <taxon>Spermatophyta</taxon>
        <taxon>Magnoliopsida</taxon>
        <taxon>eudicotyledons</taxon>
        <taxon>Gunneridae</taxon>
        <taxon>Pentapetalae</taxon>
        <taxon>rosids</taxon>
        <taxon>fabids</taxon>
        <taxon>Fabales</taxon>
        <taxon>Fabaceae</taxon>
        <taxon>Papilionoideae</taxon>
        <taxon>50 kb inversion clade</taxon>
        <taxon>genistoids sensu lato</taxon>
        <taxon>core genistoids</taxon>
        <taxon>Genisteae</taxon>
        <taxon>Lupinus</taxon>
    </lineage>
</organism>
<dbReference type="PANTHER" id="PTHR33703:SF14">
    <property type="entry name" value="WOUND-INDUCED PROTEIN, WUN1-RELATED"/>
    <property type="match status" value="1"/>
</dbReference>
<dbReference type="Pfam" id="PF07107">
    <property type="entry name" value="WI12"/>
    <property type="match status" value="1"/>
</dbReference>
<evidence type="ECO:0000313" key="2">
    <source>
        <dbReference type="EMBL" id="CAL0309647.1"/>
    </source>
</evidence>
<comment type="caution">
    <text evidence="2">The sequence shown here is derived from an EMBL/GenBank/DDBJ whole genome shotgun (WGS) entry which is preliminary data.</text>
</comment>
<dbReference type="Proteomes" id="UP001497480">
    <property type="component" value="Unassembled WGS sequence"/>
</dbReference>
<reference evidence="2 3" key="1">
    <citation type="submission" date="2024-03" db="EMBL/GenBank/DDBJ databases">
        <authorList>
            <person name="Martinez-Hernandez J."/>
        </authorList>
    </citation>
    <scope>NUCLEOTIDE SEQUENCE [LARGE SCALE GENOMIC DNA]</scope>
</reference>
<dbReference type="SUPFAM" id="SSF54427">
    <property type="entry name" value="NTF2-like"/>
    <property type="match status" value="1"/>
</dbReference>
<feature type="region of interest" description="Disordered" evidence="1">
    <location>
        <begin position="1"/>
        <end position="26"/>
    </location>
</feature>
<dbReference type="AlphaFoldDB" id="A0AAV1WK55"/>
<gene>
    <name evidence="2" type="ORF">LLUT_LOCUS10707</name>
</gene>
<protein>
    <recommendedName>
        <fullName evidence="4">Wound-induced protein</fullName>
    </recommendedName>
</protein>
<sequence length="167" mass="19268">MNTTHGDCDAVKDTVKPSPEQRNSNRKTVKTIYKALRDGDTKKLSNQIGTELEWWYHGPHHCQYMMEMLTGKSTLKAFKFQPRRMKAIGDCVIVEGLEEKGEYWVHLWRFKEGIVVQIREYFNTLITLVVRDYEGGGGREARLWRSTSQARVHGSLPDLVLAEILSI</sequence>